<keyword evidence="8" id="KW-0408">Iron</keyword>
<dbReference type="RefSeq" id="WP_167180637.1">
    <property type="nucleotide sequence ID" value="NZ_JAAONZ010000001.1"/>
</dbReference>
<dbReference type="EMBL" id="JAAONZ010000001">
    <property type="protein sequence ID" value="NHO64018.1"/>
    <property type="molecule type" value="Genomic_DNA"/>
</dbReference>
<dbReference type="Gene3D" id="2.20.25.90">
    <property type="entry name" value="ADC-like domains"/>
    <property type="match status" value="1"/>
</dbReference>
<dbReference type="GO" id="GO:0045333">
    <property type="term" value="P:cellular respiration"/>
    <property type="evidence" value="ECO:0007669"/>
    <property type="project" value="UniProtKB-ARBA"/>
</dbReference>
<dbReference type="GO" id="GO:0042128">
    <property type="term" value="P:nitrate assimilation"/>
    <property type="evidence" value="ECO:0007669"/>
    <property type="project" value="UniProtKB-KW"/>
</dbReference>
<evidence type="ECO:0000256" key="2">
    <source>
        <dbReference type="ARBA" id="ARBA00001966"/>
    </source>
</evidence>
<comment type="similarity">
    <text evidence="3">Belongs to the prokaryotic molybdopterin-containing oxidoreductase family. NasA/NapA/NarB subfamily.</text>
</comment>
<dbReference type="InterPro" id="IPR009010">
    <property type="entry name" value="Asp_de-COase-like_dom_sf"/>
</dbReference>
<evidence type="ECO:0000313" key="13">
    <source>
        <dbReference type="Proteomes" id="UP000787472"/>
    </source>
</evidence>
<dbReference type="Pfam" id="PF04324">
    <property type="entry name" value="Fer2_BFD"/>
    <property type="match status" value="1"/>
</dbReference>
<dbReference type="GO" id="GO:0016020">
    <property type="term" value="C:membrane"/>
    <property type="evidence" value="ECO:0007669"/>
    <property type="project" value="TreeGrafter"/>
</dbReference>
<comment type="cofactor">
    <cofactor evidence="2">
        <name>[4Fe-4S] cluster</name>
        <dbReference type="ChEBI" id="CHEBI:49883"/>
    </cofactor>
</comment>
<dbReference type="InterPro" id="IPR006656">
    <property type="entry name" value="Mopterin_OxRdtase"/>
</dbReference>
<evidence type="ECO:0000256" key="8">
    <source>
        <dbReference type="ARBA" id="ARBA00023004"/>
    </source>
</evidence>
<keyword evidence="6" id="KW-0479">Metal-binding</keyword>
<dbReference type="InterPro" id="IPR041854">
    <property type="entry name" value="BFD-like_2Fe2S-bd_dom_sf"/>
</dbReference>
<dbReference type="CDD" id="cd02754">
    <property type="entry name" value="MopB_Nitrate-R-NapA-like"/>
    <property type="match status" value="1"/>
</dbReference>
<keyword evidence="4" id="KW-0004">4Fe-4S</keyword>
<dbReference type="PROSITE" id="PS00551">
    <property type="entry name" value="MOLYBDOPTERIN_PROK_1"/>
    <property type="match status" value="1"/>
</dbReference>
<dbReference type="GO" id="GO:0016491">
    <property type="term" value="F:oxidoreductase activity"/>
    <property type="evidence" value="ECO:0007669"/>
    <property type="project" value="UniProtKB-KW"/>
</dbReference>
<evidence type="ECO:0000256" key="7">
    <source>
        <dbReference type="ARBA" id="ARBA00023002"/>
    </source>
</evidence>
<dbReference type="SUPFAM" id="SSF53706">
    <property type="entry name" value="Formate dehydrogenase/DMSO reductase, domains 1-3"/>
    <property type="match status" value="1"/>
</dbReference>
<dbReference type="GO" id="GO:0043546">
    <property type="term" value="F:molybdopterin cofactor binding"/>
    <property type="evidence" value="ECO:0007669"/>
    <property type="project" value="InterPro"/>
</dbReference>
<dbReference type="InterPro" id="IPR007419">
    <property type="entry name" value="BFD-like_2Fe2S-bd_dom"/>
</dbReference>
<evidence type="ECO:0000256" key="6">
    <source>
        <dbReference type="ARBA" id="ARBA00022723"/>
    </source>
</evidence>
<dbReference type="Gene3D" id="3.40.50.740">
    <property type="match status" value="1"/>
</dbReference>
<dbReference type="Proteomes" id="UP000787472">
    <property type="component" value="Unassembled WGS sequence"/>
</dbReference>
<dbReference type="AlphaFoldDB" id="A0A9E5JR50"/>
<evidence type="ECO:0000256" key="4">
    <source>
        <dbReference type="ARBA" id="ARBA00022485"/>
    </source>
</evidence>
<dbReference type="Pfam" id="PF00384">
    <property type="entry name" value="Molybdopterin"/>
    <property type="match status" value="1"/>
</dbReference>
<dbReference type="SMART" id="SM00926">
    <property type="entry name" value="Molybdop_Fe4S4"/>
    <property type="match status" value="1"/>
</dbReference>
<dbReference type="SUPFAM" id="SSF50692">
    <property type="entry name" value="ADC-like"/>
    <property type="match status" value="1"/>
</dbReference>
<dbReference type="PROSITE" id="PS51669">
    <property type="entry name" value="4FE4S_MOW_BIS_MGD"/>
    <property type="match status" value="1"/>
</dbReference>
<evidence type="ECO:0000256" key="5">
    <source>
        <dbReference type="ARBA" id="ARBA00022505"/>
    </source>
</evidence>
<proteinExistence type="inferred from homology"/>
<evidence type="ECO:0000256" key="9">
    <source>
        <dbReference type="ARBA" id="ARBA00023014"/>
    </source>
</evidence>
<comment type="cofactor">
    <cofactor evidence="1">
        <name>Mo-bis(molybdopterin guanine dinucleotide)</name>
        <dbReference type="ChEBI" id="CHEBI:60539"/>
    </cofactor>
</comment>
<gene>
    <name evidence="12" type="ORF">G8770_00470</name>
</gene>
<evidence type="ECO:0000256" key="1">
    <source>
        <dbReference type="ARBA" id="ARBA00001942"/>
    </source>
</evidence>
<dbReference type="GO" id="GO:0051539">
    <property type="term" value="F:4 iron, 4 sulfur cluster binding"/>
    <property type="evidence" value="ECO:0007669"/>
    <property type="project" value="UniProtKB-KW"/>
</dbReference>
<protein>
    <submittedName>
        <fullName evidence="12">Molybdopterin-dependent oxidoreductase</fullName>
    </submittedName>
</protein>
<keyword evidence="10" id="KW-0534">Nitrate assimilation</keyword>
<keyword evidence="5" id="KW-0500">Molybdenum</keyword>
<dbReference type="GO" id="GO:0046872">
    <property type="term" value="F:metal ion binding"/>
    <property type="evidence" value="ECO:0007669"/>
    <property type="project" value="UniProtKB-KW"/>
</dbReference>
<keyword evidence="13" id="KW-1185">Reference proteome</keyword>
<comment type="caution">
    <text evidence="12">The sequence shown here is derived from an EMBL/GenBank/DDBJ whole genome shotgun (WGS) entry which is preliminary data.</text>
</comment>
<dbReference type="GO" id="GO:1990204">
    <property type="term" value="C:oxidoreductase complex"/>
    <property type="evidence" value="ECO:0007669"/>
    <property type="project" value="UniProtKB-ARBA"/>
</dbReference>
<keyword evidence="7" id="KW-0560">Oxidoreductase</keyword>
<evidence type="ECO:0000259" key="11">
    <source>
        <dbReference type="PROSITE" id="PS51669"/>
    </source>
</evidence>
<dbReference type="PANTHER" id="PTHR43105">
    <property type="entry name" value="RESPIRATORY NITRATE REDUCTASE"/>
    <property type="match status" value="1"/>
</dbReference>
<evidence type="ECO:0000256" key="10">
    <source>
        <dbReference type="ARBA" id="ARBA00023063"/>
    </source>
</evidence>
<dbReference type="PANTHER" id="PTHR43105:SF9">
    <property type="entry name" value="NADPH-FE(3+) OXIDOREDUCTASE SUBUNIT ALPHA"/>
    <property type="match status" value="1"/>
</dbReference>
<feature type="domain" description="4Fe-4S Mo/W bis-MGD-type" evidence="11">
    <location>
        <begin position="9"/>
        <end position="65"/>
    </location>
</feature>
<dbReference type="InterPro" id="IPR050123">
    <property type="entry name" value="Prok_molybdopt-oxidoreductase"/>
</dbReference>
<name>A0A9E5JR50_9GAMM</name>
<dbReference type="InterPro" id="IPR006657">
    <property type="entry name" value="MoPterin_dinucl-bd_dom"/>
</dbReference>
<dbReference type="Pfam" id="PF01568">
    <property type="entry name" value="Molydop_binding"/>
    <property type="match status" value="1"/>
</dbReference>
<dbReference type="Gene3D" id="2.40.40.20">
    <property type="match status" value="1"/>
</dbReference>
<reference evidence="12" key="1">
    <citation type="submission" date="2020-03" db="EMBL/GenBank/DDBJ databases">
        <authorList>
            <person name="Guo F."/>
        </authorList>
    </citation>
    <scope>NUCLEOTIDE SEQUENCE</scope>
    <source>
        <strain evidence="12">JCM 30134</strain>
    </source>
</reference>
<dbReference type="CDD" id="cd02791">
    <property type="entry name" value="MopB_CT_Nitrate-R-NapA-like"/>
    <property type="match status" value="1"/>
</dbReference>
<dbReference type="InterPro" id="IPR027467">
    <property type="entry name" value="MopterinOxRdtase_cofactor_BS"/>
</dbReference>
<keyword evidence="9" id="KW-0411">Iron-sulfur</keyword>
<accession>A0A9E5JR50</accession>
<evidence type="ECO:0000256" key="3">
    <source>
        <dbReference type="ARBA" id="ARBA00008747"/>
    </source>
</evidence>
<organism evidence="12 13">
    <name type="scientific">Pseudomaricurvus hydrocarbonicus</name>
    <dbReference type="NCBI Taxonomy" id="1470433"/>
    <lineage>
        <taxon>Bacteria</taxon>
        <taxon>Pseudomonadati</taxon>
        <taxon>Pseudomonadota</taxon>
        <taxon>Gammaproteobacteria</taxon>
        <taxon>Cellvibrionales</taxon>
        <taxon>Cellvibrionaceae</taxon>
        <taxon>Pseudomaricurvus</taxon>
    </lineage>
</organism>
<dbReference type="Gene3D" id="1.10.10.1100">
    <property type="entry name" value="BFD-like [2Fe-2S]-binding domain"/>
    <property type="match status" value="1"/>
</dbReference>
<dbReference type="InterPro" id="IPR006963">
    <property type="entry name" value="Mopterin_OxRdtase_4Fe-4S_dom"/>
</dbReference>
<dbReference type="InterPro" id="IPR041957">
    <property type="entry name" value="CT_Nitrate-R-NapA-like"/>
</dbReference>
<evidence type="ECO:0000313" key="12">
    <source>
        <dbReference type="EMBL" id="NHO64018.1"/>
    </source>
</evidence>
<dbReference type="Gene3D" id="3.40.228.10">
    <property type="entry name" value="Dimethylsulfoxide Reductase, domain 2"/>
    <property type="match status" value="1"/>
</dbReference>
<dbReference type="Pfam" id="PF04879">
    <property type="entry name" value="Molybdop_Fe4S4"/>
    <property type="match status" value="1"/>
</dbReference>
<sequence length="963" mass="105748">MTSAVPNITPWTKSTCAYCGVGCGLEARPKSNGQLEIRGDKDHPANYGRLCSKGMALGETVIPDGRLLHPSISGVRTDWNSALDHVAKSFQETIAEHGPDSVAFYVSGQLLTEDYYVANKLMKGFIGSGNIDTNSRLCMSSSVAGHKRAFGTDTVPGCYEDLELADMIVITGSNLAWCHPVLYQRIKAVKELRPEVKVVSIDPRVTDTCEVADLHIALQPGSDVALFNGLLSHLASCQKVDEHYVQEHTEGYNRALMHALEDGCNADALAETLGVRLDDLKQFFDWFAHTEKVVTLYSQGVNQSSRGADKVNSILNCHLATGRIGKPGCGPFSLTGQPNAMGGREVGGLANTLAAHMELDNPYHHQLVSNYWQTDNLTATAGYKAIDLFDAIDRGQIKAVWIMATNPVVSLPDADKIKRALTHCPLVVVSDCIADTDTTRCADVLLPAQGWSEKSGTVTNSERRISRQRRLLPTPGEGKPDWWIMCEVAKRMGFGHAFNFLHEGEVFDEYARMTGLDYSNDQLQVNRDLDLTGLSGLSTKEYAQMPPQQWPVPQKATRIEHKRLFADGRFFTPNGKAQFVAVRYKAPASKLSNKYPLSLNSGRIRDQWHTMTRTGLSTRLGAHLPEPYISVNQTDAELYGLENGKIAALSNEWGYARIRVDVSSKVAPGQLFMPIHWTGVMASAGRVCSLVSPDTDAVSGQPEFKFTPVAIKPWHYESEALLLSPNVIDTQDLDYWVRQKVDGGYLYRVASREAPEVLEQKLKPYCQTPTAPAMHTGAAHHPSAQQVHGRHLNSRHLYYSSPSRGQYRFALINGQQLRGCYLIAPNLQNQDFDWVQPLLEEPVDDNVERSILTGVASGKLAQGKTICACKQVGKTTICNAIREQHLATIKQVSDCTGAGTGCGTCVPELQQILNEELQQILNEELQQGLNKEQTAKPQSAIKALPTTPLKHATGASLAINVGH</sequence>